<feature type="compositionally biased region" description="Low complexity" evidence="1">
    <location>
        <begin position="52"/>
        <end position="67"/>
    </location>
</feature>
<dbReference type="EMBL" id="JAKKPZ010000003">
    <property type="protein sequence ID" value="KAI1723883.1"/>
    <property type="molecule type" value="Genomic_DNA"/>
</dbReference>
<evidence type="ECO:0000313" key="3">
    <source>
        <dbReference type="EMBL" id="KAI1723883.1"/>
    </source>
</evidence>
<feature type="compositionally biased region" description="Polar residues" evidence="1">
    <location>
        <begin position="92"/>
        <end position="111"/>
    </location>
</feature>
<comment type="caution">
    <text evidence="3">The sequence shown here is derived from an EMBL/GenBank/DDBJ whole genome shotgun (WGS) entry which is preliminary data.</text>
</comment>
<organism evidence="3 4">
    <name type="scientific">Ditylenchus destructor</name>
    <dbReference type="NCBI Taxonomy" id="166010"/>
    <lineage>
        <taxon>Eukaryota</taxon>
        <taxon>Metazoa</taxon>
        <taxon>Ecdysozoa</taxon>
        <taxon>Nematoda</taxon>
        <taxon>Chromadorea</taxon>
        <taxon>Rhabditida</taxon>
        <taxon>Tylenchina</taxon>
        <taxon>Tylenchomorpha</taxon>
        <taxon>Sphaerularioidea</taxon>
        <taxon>Anguinidae</taxon>
        <taxon>Anguininae</taxon>
        <taxon>Ditylenchus</taxon>
    </lineage>
</organism>
<keyword evidence="4" id="KW-1185">Reference proteome</keyword>
<dbReference type="Proteomes" id="UP001201812">
    <property type="component" value="Unassembled WGS sequence"/>
</dbReference>
<gene>
    <name evidence="3" type="ORF">DdX_04062</name>
</gene>
<name>A0AAD4NGE7_9BILA</name>
<feature type="region of interest" description="Disordered" evidence="1">
    <location>
        <begin position="51"/>
        <end position="124"/>
    </location>
</feature>
<feature type="chain" id="PRO_5042257722" evidence="2">
    <location>
        <begin position="22"/>
        <end position="268"/>
    </location>
</feature>
<dbReference type="AlphaFoldDB" id="A0AAD4NGE7"/>
<feature type="signal peptide" evidence="2">
    <location>
        <begin position="1"/>
        <end position="21"/>
    </location>
</feature>
<reference evidence="3" key="1">
    <citation type="submission" date="2022-01" db="EMBL/GenBank/DDBJ databases">
        <title>Genome Sequence Resource for Two Populations of Ditylenchus destructor, the Migratory Endoparasitic Phytonematode.</title>
        <authorList>
            <person name="Zhang H."/>
            <person name="Lin R."/>
            <person name="Xie B."/>
        </authorList>
    </citation>
    <scope>NUCLEOTIDE SEQUENCE</scope>
    <source>
        <strain evidence="3">BazhouSP</strain>
    </source>
</reference>
<evidence type="ECO:0000256" key="2">
    <source>
        <dbReference type="SAM" id="SignalP"/>
    </source>
</evidence>
<evidence type="ECO:0000313" key="4">
    <source>
        <dbReference type="Proteomes" id="UP001201812"/>
    </source>
</evidence>
<feature type="compositionally biased region" description="Low complexity" evidence="1">
    <location>
        <begin position="112"/>
        <end position="122"/>
    </location>
</feature>
<sequence length="268" mass="30171">MHPKFFGILFLIFLFNNFMDHFFDNLRRKLEETVDGSDFLRKTIKIFTPNASEVEQQSEQCQSTSGSNYRGGGLSQQTQQSTSDIVEINIADPSSHTNGQLNPDNNGLFQITSDTHSSDTSSIGNTSYGVSSLHTLNGSEITEPIEPTQKDIEWLAACKIFHEEELAQEIDRKNAKNNTLLTHCYLKWIVEALEEEVPACRATLSQTIRSFTILVMMCSTTSGLMREDDSEDPIHGYLRMISLIISTMVEDSGMSHRSFVPHCHDEAH</sequence>
<proteinExistence type="predicted"/>
<keyword evidence="2" id="KW-0732">Signal</keyword>
<evidence type="ECO:0000256" key="1">
    <source>
        <dbReference type="SAM" id="MobiDB-lite"/>
    </source>
</evidence>
<accession>A0AAD4NGE7</accession>
<protein>
    <submittedName>
        <fullName evidence="3">Uncharacterized protein</fullName>
    </submittedName>
</protein>